<keyword evidence="2" id="KW-1185">Reference proteome</keyword>
<name>A0A1J1HEU0_9DIPT</name>
<evidence type="ECO:0000313" key="2">
    <source>
        <dbReference type="Proteomes" id="UP000183832"/>
    </source>
</evidence>
<dbReference type="EMBL" id="CVRI01000001">
    <property type="protein sequence ID" value="CRK86509.1"/>
    <property type="molecule type" value="Genomic_DNA"/>
</dbReference>
<sequence>MNVHKGRIFSSLCFRIPRLISSKKSSKTYGEVNSESITARCSLRLPYNTHLLDFQGSIILWKQPMLMRSLLGIITREIFLMGGSGKGTGKEGREEKISFAFVERINK</sequence>
<dbReference type="AlphaFoldDB" id="A0A1J1HEU0"/>
<accession>A0A1J1HEU0</accession>
<reference evidence="1 2" key="1">
    <citation type="submission" date="2015-04" db="EMBL/GenBank/DDBJ databases">
        <authorList>
            <person name="Syromyatnikov M.Y."/>
            <person name="Popov V.N."/>
        </authorList>
    </citation>
    <scope>NUCLEOTIDE SEQUENCE [LARGE SCALE GENOMIC DNA]</scope>
</reference>
<evidence type="ECO:0000313" key="1">
    <source>
        <dbReference type="EMBL" id="CRK86509.1"/>
    </source>
</evidence>
<gene>
    <name evidence="1" type="ORF">CLUMA_CG000372</name>
</gene>
<proteinExistence type="predicted"/>
<organism evidence="1 2">
    <name type="scientific">Clunio marinus</name>
    <dbReference type="NCBI Taxonomy" id="568069"/>
    <lineage>
        <taxon>Eukaryota</taxon>
        <taxon>Metazoa</taxon>
        <taxon>Ecdysozoa</taxon>
        <taxon>Arthropoda</taxon>
        <taxon>Hexapoda</taxon>
        <taxon>Insecta</taxon>
        <taxon>Pterygota</taxon>
        <taxon>Neoptera</taxon>
        <taxon>Endopterygota</taxon>
        <taxon>Diptera</taxon>
        <taxon>Nematocera</taxon>
        <taxon>Chironomoidea</taxon>
        <taxon>Chironomidae</taxon>
        <taxon>Clunio</taxon>
    </lineage>
</organism>
<protein>
    <submittedName>
        <fullName evidence="1">CLUMA_CG000372, isoform A</fullName>
    </submittedName>
</protein>
<dbReference type="Proteomes" id="UP000183832">
    <property type="component" value="Unassembled WGS sequence"/>
</dbReference>